<organism evidence="2 3">
    <name type="scientific">Clunio marinus</name>
    <dbReference type="NCBI Taxonomy" id="568069"/>
    <lineage>
        <taxon>Eukaryota</taxon>
        <taxon>Metazoa</taxon>
        <taxon>Ecdysozoa</taxon>
        <taxon>Arthropoda</taxon>
        <taxon>Hexapoda</taxon>
        <taxon>Insecta</taxon>
        <taxon>Pterygota</taxon>
        <taxon>Neoptera</taxon>
        <taxon>Endopterygota</taxon>
        <taxon>Diptera</taxon>
        <taxon>Nematocera</taxon>
        <taxon>Chironomoidea</taxon>
        <taxon>Chironomidae</taxon>
        <taxon>Clunio</taxon>
    </lineage>
</organism>
<accession>A0A1J1HQM3</accession>
<protein>
    <submittedName>
        <fullName evidence="2">CLUMA_CG003485, isoform A</fullName>
    </submittedName>
</protein>
<sequence length="483" mass="54009">MESSQFINQQRLSKKQLQLHAQQQNQKYFLDSPHDNYQQSRCQYFTSVTTPPSSHFTPQVEYPSATHHHRQNACMYDQQSPTHHRHGHSNVKKFHQSDPNSIEVCIDYENQHNNHVGVVESSIKWNRRNIAATMEKYEPTVKHHHSPNHRGHVTLSHNNHKPSHSDYPNEIHHSDYAYAYYEPGAPMRHQNIPAGFYEEAGPSRPPPPNSIRALLSTARKNSIQRTSGKYSLPSETSSSSMQMGQRSQENVYEEIHDAEKKKMLRSGESIVSLNQSLVEEEFRRVHNRHQRVLGELNLSVEEMLMPPPPTAFIPTSPISDHQTDPMDFLGNGEVTDGSNGAGNYNNNVDLDSGFSGSNSSYIGSLRYQKSTSAGATNANCLTKKAPITELSINHQNTDSGSSFYAGSNTSATDEIGMISLSSRSSSSLFDSGKKPKLKANLMSTQQNAERVVGKFAFWKGKGWKSKLPGFSSTSSVNKVGLGK</sequence>
<gene>
    <name evidence="2" type="primary">putative GI14640</name>
    <name evidence="2" type="ORF">CLUMA_CG003485</name>
</gene>
<feature type="compositionally biased region" description="Polar residues" evidence="1">
    <location>
        <begin position="221"/>
        <end position="236"/>
    </location>
</feature>
<evidence type="ECO:0000256" key="1">
    <source>
        <dbReference type="SAM" id="MobiDB-lite"/>
    </source>
</evidence>
<feature type="region of interest" description="Disordered" evidence="1">
    <location>
        <begin position="221"/>
        <end position="245"/>
    </location>
</feature>
<reference evidence="2 3" key="1">
    <citation type="submission" date="2015-04" db="EMBL/GenBank/DDBJ databases">
        <authorList>
            <person name="Syromyatnikov M.Y."/>
            <person name="Popov V.N."/>
        </authorList>
    </citation>
    <scope>NUCLEOTIDE SEQUENCE [LARGE SCALE GENOMIC DNA]</scope>
</reference>
<keyword evidence="3" id="KW-1185">Reference proteome</keyword>
<evidence type="ECO:0000313" key="2">
    <source>
        <dbReference type="EMBL" id="CRK89834.1"/>
    </source>
</evidence>
<evidence type="ECO:0000313" key="3">
    <source>
        <dbReference type="Proteomes" id="UP000183832"/>
    </source>
</evidence>
<proteinExistence type="predicted"/>
<dbReference type="OrthoDB" id="7987013at2759"/>
<dbReference type="EMBL" id="CVRI01000014">
    <property type="protein sequence ID" value="CRK89834.1"/>
    <property type="molecule type" value="Genomic_DNA"/>
</dbReference>
<dbReference type="STRING" id="568069.A0A1J1HQM3"/>
<dbReference type="AlphaFoldDB" id="A0A1J1HQM3"/>
<feature type="region of interest" description="Disordered" evidence="1">
    <location>
        <begin position="464"/>
        <end position="483"/>
    </location>
</feature>
<name>A0A1J1HQM3_9DIPT</name>
<dbReference type="Proteomes" id="UP000183832">
    <property type="component" value="Unassembled WGS sequence"/>
</dbReference>